<feature type="chain" id="PRO_5047478950" description="DUF4124 domain-containing protein" evidence="2">
    <location>
        <begin position="19"/>
        <end position="289"/>
    </location>
</feature>
<protein>
    <recommendedName>
        <fullName evidence="5">DUF4124 domain-containing protein</fullName>
    </recommendedName>
</protein>
<evidence type="ECO:0000313" key="3">
    <source>
        <dbReference type="EMBL" id="CAH3022058.1"/>
    </source>
</evidence>
<feature type="compositionally biased region" description="Polar residues" evidence="1">
    <location>
        <begin position="141"/>
        <end position="154"/>
    </location>
</feature>
<feature type="region of interest" description="Disordered" evidence="1">
    <location>
        <begin position="215"/>
        <end position="272"/>
    </location>
</feature>
<evidence type="ECO:0000313" key="4">
    <source>
        <dbReference type="Proteomes" id="UP001159427"/>
    </source>
</evidence>
<keyword evidence="4" id="KW-1185">Reference proteome</keyword>
<organism evidence="3 4">
    <name type="scientific">Porites evermanni</name>
    <dbReference type="NCBI Taxonomy" id="104178"/>
    <lineage>
        <taxon>Eukaryota</taxon>
        <taxon>Metazoa</taxon>
        <taxon>Cnidaria</taxon>
        <taxon>Anthozoa</taxon>
        <taxon>Hexacorallia</taxon>
        <taxon>Scleractinia</taxon>
        <taxon>Fungiina</taxon>
        <taxon>Poritidae</taxon>
        <taxon>Porites</taxon>
    </lineage>
</organism>
<reference evidence="3 4" key="1">
    <citation type="submission" date="2022-05" db="EMBL/GenBank/DDBJ databases">
        <authorList>
            <consortium name="Genoscope - CEA"/>
            <person name="William W."/>
        </authorList>
    </citation>
    <scope>NUCLEOTIDE SEQUENCE [LARGE SCALE GENOMIC DNA]</scope>
</reference>
<dbReference type="Proteomes" id="UP001159427">
    <property type="component" value="Unassembled WGS sequence"/>
</dbReference>
<sequence length="289" mass="32899">MSKLTAFFLVWSCSFCYAVQVFAKDAHGKVMWKDAPTWRDRSVVPTPPAEAVKAYKKRVEIPHPFKYPKVVKHVHVGPENSYGKEREINRKKNIIQRIFFSMPVGAELPLYYTHKQANTHKKSTVASSEAADNEGSRYFSEETNGPFRSNTWGPQQPIGENEELSEIETRAIAKQNLLPGEGPVGYHGIGGQYLRPQTIRRNKILRNTAQLFKRPSRTPGFLNVNRRSKDTKNKKTRRELTSINKASPVDNHVKKSGLPKGNKRNTSRGSRNKINSEIENLLTKFLIVL</sequence>
<gene>
    <name evidence="3" type="ORF">PEVE_00013953</name>
</gene>
<evidence type="ECO:0008006" key="5">
    <source>
        <dbReference type="Google" id="ProtNLM"/>
    </source>
</evidence>
<evidence type="ECO:0000256" key="1">
    <source>
        <dbReference type="SAM" id="MobiDB-lite"/>
    </source>
</evidence>
<dbReference type="EMBL" id="CALNXI010000204">
    <property type="protein sequence ID" value="CAH3022058.1"/>
    <property type="molecule type" value="Genomic_DNA"/>
</dbReference>
<proteinExistence type="predicted"/>
<evidence type="ECO:0000256" key="2">
    <source>
        <dbReference type="SAM" id="SignalP"/>
    </source>
</evidence>
<name>A0ABN8LXN7_9CNID</name>
<feature type="compositionally biased region" description="Basic residues" evidence="1">
    <location>
        <begin position="254"/>
        <end position="266"/>
    </location>
</feature>
<keyword evidence="2" id="KW-0732">Signal</keyword>
<accession>A0ABN8LXN7</accession>
<feature type="signal peptide" evidence="2">
    <location>
        <begin position="1"/>
        <end position="18"/>
    </location>
</feature>
<comment type="caution">
    <text evidence="3">The sequence shown here is derived from an EMBL/GenBank/DDBJ whole genome shotgun (WGS) entry which is preliminary data.</text>
</comment>
<feature type="region of interest" description="Disordered" evidence="1">
    <location>
        <begin position="122"/>
        <end position="158"/>
    </location>
</feature>